<dbReference type="Proteomes" id="UP000215335">
    <property type="component" value="Unassembled WGS sequence"/>
</dbReference>
<reference evidence="2 3" key="1">
    <citation type="journal article" date="2017" name="Curr. Biol.">
        <title>The Evolution of Venom by Co-option of Single-Copy Genes.</title>
        <authorList>
            <person name="Martinson E.O."/>
            <person name="Mrinalini"/>
            <person name="Kelkar Y.D."/>
            <person name="Chang C.H."/>
            <person name="Werren J.H."/>
        </authorList>
    </citation>
    <scope>NUCLEOTIDE SEQUENCE [LARGE SCALE GENOMIC DNA]</scope>
    <source>
        <strain evidence="2 3">Alberta</strain>
        <tissue evidence="2">Whole body</tissue>
    </source>
</reference>
<name>A0A232F8S0_9HYME</name>
<comment type="caution">
    <text evidence="2">The sequence shown here is derived from an EMBL/GenBank/DDBJ whole genome shotgun (WGS) entry which is preliminary data.</text>
</comment>
<proteinExistence type="predicted"/>
<evidence type="ECO:0000256" key="1">
    <source>
        <dbReference type="SAM" id="MobiDB-lite"/>
    </source>
</evidence>
<organism evidence="2 3">
    <name type="scientific">Trichomalopsis sarcophagae</name>
    <dbReference type="NCBI Taxonomy" id="543379"/>
    <lineage>
        <taxon>Eukaryota</taxon>
        <taxon>Metazoa</taxon>
        <taxon>Ecdysozoa</taxon>
        <taxon>Arthropoda</taxon>
        <taxon>Hexapoda</taxon>
        <taxon>Insecta</taxon>
        <taxon>Pterygota</taxon>
        <taxon>Neoptera</taxon>
        <taxon>Endopterygota</taxon>
        <taxon>Hymenoptera</taxon>
        <taxon>Apocrita</taxon>
        <taxon>Proctotrupomorpha</taxon>
        <taxon>Chalcidoidea</taxon>
        <taxon>Pteromalidae</taxon>
        <taxon>Pteromalinae</taxon>
        <taxon>Trichomalopsis</taxon>
    </lineage>
</organism>
<keyword evidence="3" id="KW-1185">Reference proteome</keyword>
<dbReference type="AlphaFoldDB" id="A0A232F8S0"/>
<accession>A0A232F8S0</accession>
<evidence type="ECO:0000313" key="2">
    <source>
        <dbReference type="EMBL" id="OXU26843.1"/>
    </source>
</evidence>
<feature type="region of interest" description="Disordered" evidence="1">
    <location>
        <begin position="55"/>
        <end position="80"/>
    </location>
</feature>
<dbReference type="EMBL" id="NNAY01000714">
    <property type="protein sequence ID" value="OXU26843.1"/>
    <property type="molecule type" value="Genomic_DNA"/>
</dbReference>
<gene>
    <name evidence="2" type="ORF">TSAR_004314</name>
</gene>
<sequence length="80" mass="9274">MMIHYFARTHGILERAQTKASTNVVVNGRKLNGRFTISHQLHRLSCRRNFEISEEISENKRKQTNKQSAKDSSTSRKAKD</sequence>
<evidence type="ECO:0000313" key="3">
    <source>
        <dbReference type="Proteomes" id="UP000215335"/>
    </source>
</evidence>
<protein>
    <submittedName>
        <fullName evidence="2">Uncharacterized protein</fullName>
    </submittedName>
</protein>